<dbReference type="WBParaSite" id="Csp11.Scaffold628.g7432.t1">
    <property type="protein sequence ID" value="Csp11.Scaffold628.g7432.t1"/>
    <property type="gene ID" value="Csp11.Scaffold628.g7432"/>
</dbReference>
<protein>
    <submittedName>
        <fullName evidence="3">Multidrug ABC transporter ATPase</fullName>
    </submittedName>
</protein>
<feature type="compositionally biased region" description="Polar residues" evidence="1">
    <location>
        <begin position="32"/>
        <end position="43"/>
    </location>
</feature>
<organism evidence="2 3">
    <name type="scientific">Caenorhabditis tropicalis</name>
    <dbReference type="NCBI Taxonomy" id="1561998"/>
    <lineage>
        <taxon>Eukaryota</taxon>
        <taxon>Metazoa</taxon>
        <taxon>Ecdysozoa</taxon>
        <taxon>Nematoda</taxon>
        <taxon>Chromadorea</taxon>
        <taxon>Rhabditida</taxon>
        <taxon>Rhabditina</taxon>
        <taxon>Rhabditomorpha</taxon>
        <taxon>Rhabditoidea</taxon>
        <taxon>Rhabditidae</taxon>
        <taxon>Peloderinae</taxon>
        <taxon>Caenorhabditis</taxon>
    </lineage>
</organism>
<keyword evidence="2" id="KW-1185">Reference proteome</keyword>
<accession>A0A1I7TMM3</accession>
<sequence>MNKDTIEGADNGSIIKFAKELTRAEGGHLTEDSSPMSRVTKTPRQPDDDVAREPEPKRHRPNDDKDVD</sequence>
<evidence type="ECO:0000313" key="2">
    <source>
        <dbReference type="Proteomes" id="UP000095282"/>
    </source>
</evidence>
<feature type="compositionally biased region" description="Basic and acidic residues" evidence="1">
    <location>
        <begin position="44"/>
        <end position="68"/>
    </location>
</feature>
<evidence type="ECO:0000256" key="1">
    <source>
        <dbReference type="SAM" id="MobiDB-lite"/>
    </source>
</evidence>
<feature type="region of interest" description="Disordered" evidence="1">
    <location>
        <begin position="27"/>
        <end position="68"/>
    </location>
</feature>
<dbReference type="AlphaFoldDB" id="A0A1I7TMM3"/>
<dbReference type="Proteomes" id="UP000095282">
    <property type="component" value="Unplaced"/>
</dbReference>
<reference evidence="3" key="1">
    <citation type="submission" date="2016-11" db="UniProtKB">
        <authorList>
            <consortium name="WormBaseParasite"/>
        </authorList>
    </citation>
    <scope>IDENTIFICATION</scope>
</reference>
<name>A0A1I7TMM3_9PELO</name>
<proteinExistence type="predicted"/>
<evidence type="ECO:0000313" key="3">
    <source>
        <dbReference type="WBParaSite" id="Csp11.Scaffold628.g7432.t1"/>
    </source>
</evidence>